<dbReference type="InterPro" id="IPR006175">
    <property type="entry name" value="YjgF/YER057c/UK114"/>
</dbReference>
<dbReference type="AlphaFoldDB" id="D3F5R7"/>
<feature type="region of interest" description="Disordered" evidence="2">
    <location>
        <begin position="1"/>
        <end position="20"/>
    </location>
</feature>
<accession>D3F5R7</accession>
<reference evidence="4" key="2">
    <citation type="submission" date="2010-01" db="EMBL/GenBank/DDBJ databases">
        <title>The complete genome of Conexibacter woesei DSM 14684.</title>
        <authorList>
            <consortium name="US DOE Joint Genome Institute (JGI-PGF)"/>
            <person name="Lucas S."/>
            <person name="Copeland A."/>
            <person name="Lapidus A."/>
            <person name="Glavina del Rio T."/>
            <person name="Dalin E."/>
            <person name="Tice H."/>
            <person name="Bruce D."/>
            <person name="Goodwin L."/>
            <person name="Pitluck S."/>
            <person name="Kyrpides N."/>
            <person name="Mavromatis K."/>
            <person name="Ivanova N."/>
            <person name="Mikhailova N."/>
            <person name="Chertkov O."/>
            <person name="Brettin T."/>
            <person name="Detter J.C."/>
            <person name="Han C."/>
            <person name="Larimer F."/>
            <person name="Land M."/>
            <person name="Hauser L."/>
            <person name="Markowitz V."/>
            <person name="Cheng J.-F."/>
            <person name="Hugenholtz P."/>
            <person name="Woyke T."/>
            <person name="Wu D."/>
            <person name="Pukall R."/>
            <person name="Steenblock K."/>
            <person name="Schneider S."/>
            <person name="Klenk H.-P."/>
            <person name="Eisen J.A."/>
        </authorList>
    </citation>
    <scope>NUCLEOTIDE SEQUENCE [LARGE SCALE GENOMIC DNA]</scope>
    <source>
        <strain evidence="4">DSM 14684 / CIP 108061 / JCM 11494 / NBRC 100937 / ID131577</strain>
    </source>
</reference>
<evidence type="ECO:0000256" key="2">
    <source>
        <dbReference type="SAM" id="MobiDB-lite"/>
    </source>
</evidence>
<proteinExistence type="inferred from homology"/>
<dbReference type="PANTHER" id="PTHR11803:SF58">
    <property type="entry name" value="PROTEIN HMF1-RELATED"/>
    <property type="match status" value="1"/>
</dbReference>
<dbReference type="Proteomes" id="UP000008229">
    <property type="component" value="Chromosome"/>
</dbReference>
<evidence type="ECO:0000313" key="4">
    <source>
        <dbReference type="Proteomes" id="UP000008229"/>
    </source>
</evidence>
<dbReference type="EMBL" id="CP001854">
    <property type="protein sequence ID" value="ADB52616.1"/>
    <property type="molecule type" value="Genomic_DNA"/>
</dbReference>
<dbReference type="Gene3D" id="3.30.1330.40">
    <property type="entry name" value="RutC-like"/>
    <property type="match status" value="1"/>
</dbReference>
<name>D3F5R7_CONWI</name>
<dbReference type="InterPro" id="IPR035959">
    <property type="entry name" value="RutC-like_sf"/>
</dbReference>
<gene>
    <name evidence="3" type="ordered locus">Cwoe_4201</name>
</gene>
<dbReference type="RefSeq" id="WP_012935667.1">
    <property type="nucleotide sequence ID" value="NC_013739.1"/>
</dbReference>
<comment type="similarity">
    <text evidence="1">Belongs to the RutC family.</text>
</comment>
<dbReference type="HOGENOM" id="CLU_100715_7_3_11"/>
<organism evidence="3 4">
    <name type="scientific">Conexibacter woesei (strain DSM 14684 / CCUG 47730 / CIP 108061 / JCM 11494 / NBRC 100937 / ID131577)</name>
    <dbReference type="NCBI Taxonomy" id="469383"/>
    <lineage>
        <taxon>Bacteria</taxon>
        <taxon>Bacillati</taxon>
        <taxon>Actinomycetota</taxon>
        <taxon>Thermoleophilia</taxon>
        <taxon>Solirubrobacterales</taxon>
        <taxon>Conexibacteraceae</taxon>
        <taxon>Conexibacter</taxon>
    </lineage>
</organism>
<dbReference type="GO" id="GO:0005829">
    <property type="term" value="C:cytosol"/>
    <property type="evidence" value="ECO:0007669"/>
    <property type="project" value="TreeGrafter"/>
</dbReference>
<dbReference type="CDD" id="cd00448">
    <property type="entry name" value="YjgF_YER057c_UK114_family"/>
    <property type="match status" value="1"/>
</dbReference>
<protein>
    <submittedName>
        <fullName evidence="3">Endoribonuclease L-PSP</fullName>
    </submittedName>
</protein>
<sequence length="127" mass="13297">MTRTSISAPDAAPPAGPYSPGVRVGGELLFTAGQGPFDKDGRRVGETFEEQVHATLDNVEAIAKAAGATLADAVRLGVFIKDMADFPKLNAVFAERLTEPFPVRTTVPVDLPGFDVEIDAVFAVPAG</sequence>
<dbReference type="STRING" id="469383.Cwoe_4201"/>
<evidence type="ECO:0000256" key="1">
    <source>
        <dbReference type="ARBA" id="ARBA00010552"/>
    </source>
</evidence>
<dbReference type="SUPFAM" id="SSF55298">
    <property type="entry name" value="YjgF-like"/>
    <property type="match status" value="1"/>
</dbReference>
<dbReference type="GO" id="GO:0019239">
    <property type="term" value="F:deaminase activity"/>
    <property type="evidence" value="ECO:0007669"/>
    <property type="project" value="TreeGrafter"/>
</dbReference>
<reference evidence="3 4" key="1">
    <citation type="journal article" date="2010" name="Stand. Genomic Sci.">
        <title>Complete genome sequence of Conexibacter woesei type strain (ID131577).</title>
        <authorList>
            <person name="Pukall R."/>
            <person name="Lapidus A."/>
            <person name="Glavina Del Rio T."/>
            <person name="Copeland A."/>
            <person name="Tice H."/>
            <person name="Cheng J.-F."/>
            <person name="Lucas S."/>
            <person name="Chen F."/>
            <person name="Nolan M."/>
            <person name="Bruce D."/>
            <person name="Goodwin L."/>
            <person name="Pitluck S."/>
            <person name="Mavromatis K."/>
            <person name="Ivanova N."/>
            <person name="Ovchinnikova G."/>
            <person name="Pati A."/>
            <person name="Chen A."/>
            <person name="Palaniappan K."/>
            <person name="Land M."/>
            <person name="Hauser L."/>
            <person name="Chang Y.-J."/>
            <person name="Jeffries C.D."/>
            <person name="Chain P."/>
            <person name="Meincke L."/>
            <person name="Sims D."/>
            <person name="Brettin T."/>
            <person name="Detter J.C."/>
            <person name="Rohde M."/>
            <person name="Goeker M."/>
            <person name="Bristow J."/>
            <person name="Eisen J.A."/>
            <person name="Markowitz V."/>
            <person name="Kyrpides N.C."/>
            <person name="Klenk H.-P."/>
            <person name="Hugenholtz P."/>
        </authorList>
    </citation>
    <scope>NUCLEOTIDE SEQUENCE [LARGE SCALE GENOMIC DNA]</scope>
    <source>
        <strain evidence="4">DSM 14684 / CIP 108061 / JCM 11494 / NBRC 100937 / ID131577</strain>
    </source>
</reference>
<dbReference type="OrthoDB" id="8684161at2"/>
<keyword evidence="4" id="KW-1185">Reference proteome</keyword>
<dbReference type="PANTHER" id="PTHR11803">
    <property type="entry name" value="2-IMINOBUTANOATE/2-IMINOPROPANOATE DEAMINASE RIDA"/>
    <property type="match status" value="1"/>
</dbReference>
<dbReference type="Pfam" id="PF01042">
    <property type="entry name" value="Ribonuc_L-PSP"/>
    <property type="match status" value="1"/>
</dbReference>
<dbReference type="eggNOG" id="COG0251">
    <property type="taxonomic scope" value="Bacteria"/>
</dbReference>
<evidence type="ECO:0000313" key="3">
    <source>
        <dbReference type="EMBL" id="ADB52616.1"/>
    </source>
</evidence>
<dbReference type="KEGG" id="cwo:Cwoe_4201"/>